<dbReference type="NCBIfam" id="NF002469">
    <property type="entry name" value="PRK01712.1"/>
    <property type="match status" value="1"/>
</dbReference>
<protein>
    <recommendedName>
        <fullName evidence="6">Translational regulator CsrA</fullName>
    </recommendedName>
</protein>
<dbReference type="NCBIfam" id="TIGR00202">
    <property type="entry name" value="csrA"/>
    <property type="match status" value="1"/>
</dbReference>
<dbReference type="GO" id="GO:0044781">
    <property type="term" value="P:bacterial-type flagellum organization"/>
    <property type="evidence" value="ECO:0007669"/>
    <property type="project" value="UniProtKB-KW"/>
</dbReference>
<evidence type="ECO:0000313" key="8">
    <source>
        <dbReference type="EMBL" id="PSR23370.1"/>
    </source>
</evidence>
<reference evidence="8 9" key="1">
    <citation type="journal article" date="2014" name="BMC Genomics">
        <title>Comparison of environmental and isolate Sulfobacillus genomes reveals diverse carbon, sulfur, nitrogen, and hydrogen metabolisms.</title>
        <authorList>
            <person name="Justice N.B."/>
            <person name="Norman A."/>
            <person name="Brown C.T."/>
            <person name="Singh A."/>
            <person name="Thomas B.C."/>
            <person name="Banfield J.F."/>
        </authorList>
    </citation>
    <scope>NUCLEOTIDE SEQUENCE [LARGE SCALE GENOMIC DNA]</scope>
    <source>
        <strain evidence="8">AMDSBA3</strain>
    </source>
</reference>
<dbReference type="InterPro" id="IPR036107">
    <property type="entry name" value="CsrA_sf"/>
</dbReference>
<dbReference type="Pfam" id="PF02599">
    <property type="entry name" value="CsrA"/>
    <property type="match status" value="1"/>
</dbReference>
<comment type="similarity">
    <text evidence="6">Belongs to the CsrA/RsmA family.</text>
</comment>
<evidence type="ECO:0000313" key="9">
    <source>
        <dbReference type="Proteomes" id="UP000241848"/>
    </source>
</evidence>
<sequence length="87" mass="9604">MLVLTRKVNEALLIEDGTIRVVVLSVQGDQVKLGIEAPRNVSIMREEILQSRAQNQEAAQSISPDQLNRFTEPTTSNSSHPPKPKSP</sequence>
<evidence type="ECO:0000256" key="1">
    <source>
        <dbReference type="ARBA" id="ARBA00022490"/>
    </source>
</evidence>
<keyword evidence="1 6" id="KW-0963">Cytoplasm</keyword>
<keyword evidence="2 6" id="KW-0678">Repressor</keyword>
<dbReference type="Gene3D" id="2.60.40.4380">
    <property type="entry name" value="Translational regulator CsrA"/>
    <property type="match status" value="1"/>
</dbReference>
<keyword evidence="5 6" id="KW-0694">RNA-binding</keyword>
<dbReference type="GO" id="GO:0048027">
    <property type="term" value="F:mRNA 5'-UTR binding"/>
    <property type="evidence" value="ECO:0007669"/>
    <property type="project" value="UniProtKB-UniRule"/>
</dbReference>
<comment type="function">
    <text evidence="6">A translational regulator that binds mRNA to regulate translation initiation and/or mRNA stability. Usually binds in the 5'-UTR at or near the Shine-Dalgarno sequence preventing ribosome-binding, thus repressing translation. Its main target seems to be the major flagellin gene, while its function is anatagonized by FliW.</text>
</comment>
<dbReference type="PANTHER" id="PTHR34984:SF1">
    <property type="entry name" value="CARBON STORAGE REGULATOR"/>
    <property type="match status" value="1"/>
</dbReference>
<gene>
    <name evidence="6 8" type="primary">csrA</name>
    <name evidence="8" type="ORF">C7B45_03390</name>
</gene>
<dbReference type="InterPro" id="IPR003751">
    <property type="entry name" value="CsrA"/>
</dbReference>
<evidence type="ECO:0000256" key="7">
    <source>
        <dbReference type="SAM" id="MobiDB-lite"/>
    </source>
</evidence>
<proteinExistence type="inferred from homology"/>
<feature type="region of interest" description="Disordered" evidence="7">
    <location>
        <begin position="52"/>
        <end position="87"/>
    </location>
</feature>
<evidence type="ECO:0000256" key="4">
    <source>
        <dbReference type="ARBA" id="ARBA00022845"/>
    </source>
</evidence>
<feature type="compositionally biased region" description="Polar residues" evidence="7">
    <location>
        <begin position="52"/>
        <end position="72"/>
    </location>
</feature>
<keyword evidence="4 6" id="KW-0810">Translation regulation</keyword>
<dbReference type="Proteomes" id="UP000241848">
    <property type="component" value="Unassembled WGS sequence"/>
</dbReference>
<evidence type="ECO:0000256" key="5">
    <source>
        <dbReference type="ARBA" id="ARBA00022884"/>
    </source>
</evidence>
<dbReference type="AlphaFoldDB" id="A0A2T2WMB3"/>
<dbReference type="GO" id="GO:0006109">
    <property type="term" value="P:regulation of carbohydrate metabolic process"/>
    <property type="evidence" value="ECO:0007669"/>
    <property type="project" value="InterPro"/>
</dbReference>
<evidence type="ECO:0000256" key="2">
    <source>
        <dbReference type="ARBA" id="ARBA00022491"/>
    </source>
</evidence>
<evidence type="ECO:0000256" key="6">
    <source>
        <dbReference type="HAMAP-Rule" id="MF_00167"/>
    </source>
</evidence>
<comment type="subunit">
    <text evidence="6">Homodimer; the beta-strands of each monomer intercalate to form a hydrophobic core, while the alpha-helices form wings that extend away from the core.</text>
</comment>
<dbReference type="EMBL" id="PXYV01000006">
    <property type="protein sequence ID" value="PSR23370.1"/>
    <property type="molecule type" value="Genomic_DNA"/>
</dbReference>
<evidence type="ECO:0000256" key="3">
    <source>
        <dbReference type="ARBA" id="ARBA00022795"/>
    </source>
</evidence>
<dbReference type="GO" id="GO:0045947">
    <property type="term" value="P:negative regulation of translational initiation"/>
    <property type="evidence" value="ECO:0007669"/>
    <property type="project" value="UniProtKB-UniRule"/>
</dbReference>
<accession>A0A2T2WMB3</accession>
<comment type="subcellular location">
    <subcellularLocation>
        <location evidence="6">Cytoplasm</location>
    </subcellularLocation>
</comment>
<name>A0A2T2WMB3_9FIRM</name>
<dbReference type="SUPFAM" id="SSF117130">
    <property type="entry name" value="CsrA-like"/>
    <property type="match status" value="1"/>
</dbReference>
<dbReference type="GO" id="GO:1902208">
    <property type="term" value="P:regulation of bacterial-type flagellum assembly"/>
    <property type="evidence" value="ECO:0007669"/>
    <property type="project" value="UniProtKB-UniRule"/>
</dbReference>
<dbReference type="GO" id="GO:0006402">
    <property type="term" value="P:mRNA catabolic process"/>
    <property type="evidence" value="ECO:0007669"/>
    <property type="project" value="InterPro"/>
</dbReference>
<dbReference type="PANTHER" id="PTHR34984">
    <property type="entry name" value="CARBON STORAGE REGULATOR"/>
    <property type="match status" value="1"/>
</dbReference>
<keyword evidence="3 6" id="KW-1005">Bacterial flagellum biogenesis</keyword>
<dbReference type="GO" id="GO:0005829">
    <property type="term" value="C:cytosol"/>
    <property type="evidence" value="ECO:0007669"/>
    <property type="project" value="TreeGrafter"/>
</dbReference>
<comment type="caution">
    <text evidence="8">The sequence shown here is derived from an EMBL/GenBank/DDBJ whole genome shotgun (WGS) entry which is preliminary data.</text>
</comment>
<organism evidence="8 9">
    <name type="scientific">Sulfobacillus acidophilus</name>
    <dbReference type="NCBI Taxonomy" id="53633"/>
    <lineage>
        <taxon>Bacteria</taxon>
        <taxon>Bacillati</taxon>
        <taxon>Bacillota</taxon>
        <taxon>Clostridia</taxon>
        <taxon>Eubacteriales</taxon>
        <taxon>Clostridiales Family XVII. Incertae Sedis</taxon>
        <taxon>Sulfobacillus</taxon>
    </lineage>
</organism>
<dbReference type="HAMAP" id="MF_00167">
    <property type="entry name" value="CsrA"/>
    <property type="match status" value="1"/>
</dbReference>